<geneLocation type="plasmid" evidence="3 4">
    <name>pTC1</name>
</geneLocation>
<organism evidence="3 4">
    <name type="scientific">Paenarthrobacter aurescens (strain TC1)</name>
    <dbReference type="NCBI Taxonomy" id="290340"/>
    <lineage>
        <taxon>Bacteria</taxon>
        <taxon>Bacillati</taxon>
        <taxon>Actinomycetota</taxon>
        <taxon>Actinomycetes</taxon>
        <taxon>Micrococcales</taxon>
        <taxon>Micrococcaceae</taxon>
        <taxon>Paenarthrobacter</taxon>
    </lineage>
</organism>
<dbReference type="AlphaFoldDB" id="A1RCC2"/>
<accession>A1RCC2</accession>
<reference evidence="3 4" key="1">
    <citation type="journal article" date="2006" name="PLoS Genet.">
        <title>Secrets of soil survival revealed by the genome sequence of Arthrobacter aurescens TC1.</title>
        <authorList>
            <person name="Mongodin E.F."/>
            <person name="Shapir N."/>
            <person name="Daugherty S.C."/>
            <person name="DeBoy R.T."/>
            <person name="Emerson J.B."/>
            <person name="Shvartzbeyn A."/>
            <person name="Radune D."/>
            <person name="Vamathevan J."/>
            <person name="Riggs F."/>
            <person name="Grinberg V."/>
            <person name="Khouri H."/>
            <person name="Wackett L.P."/>
            <person name="Nelson K.E."/>
            <person name="Sadowsky M.J."/>
        </authorList>
    </citation>
    <scope>NUCLEOTIDE SEQUENCE [LARGE SCALE GENOMIC DNA]</scope>
    <source>
        <strain evidence="3 4">TC1</strain>
    </source>
</reference>
<evidence type="ECO:0000313" key="3">
    <source>
        <dbReference type="EMBL" id="ABM10468.1"/>
    </source>
</evidence>
<protein>
    <submittedName>
        <fullName evidence="3">Lipoprotein</fullName>
    </submittedName>
</protein>
<dbReference type="RefSeq" id="WP_011776807.1">
    <property type="nucleotide sequence ID" value="NC_008712.1"/>
</dbReference>
<feature type="signal peptide" evidence="2">
    <location>
        <begin position="1"/>
        <end position="23"/>
    </location>
</feature>
<dbReference type="HOGENOM" id="CLU_1287752_0_0_11"/>
<evidence type="ECO:0000256" key="2">
    <source>
        <dbReference type="SAM" id="SignalP"/>
    </source>
</evidence>
<dbReference type="EMBL" id="CP000475">
    <property type="protein sequence ID" value="ABM10468.1"/>
    <property type="molecule type" value="Genomic_DNA"/>
</dbReference>
<feature type="compositionally biased region" description="Low complexity" evidence="1">
    <location>
        <begin position="37"/>
        <end position="47"/>
    </location>
</feature>
<dbReference type="OrthoDB" id="3786935at2"/>
<keyword evidence="3" id="KW-0449">Lipoprotein</keyword>
<name>A1RCC2_PAEAT</name>
<feature type="chain" id="PRO_5002636139" evidence="2">
    <location>
        <begin position="24"/>
        <end position="209"/>
    </location>
</feature>
<feature type="region of interest" description="Disordered" evidence="1">
    <location>
        <begin position="27"/>
        <end position="56"/>
    </location>
</feature>
<keyword evidence="4" id="KW-1185">Reference proteome</keyword>
<sequence>MRRFHRNTVAALAAAVLMLGAAACGGEDDPKGGDGNSPSPTTSTSPTEDASQASDAWKSKYTKAQLTSYEDALARWNEYEQRSAPLWARGKATEAAAKLFKSYFPSPFWQSQYRRLASYEQVDVKIEGTPGIYWSKAKSISDNGLSVEIQQCVDNTQIKVTQRGKPAKPVRAQQKPNLRIISLSKPEGHDWLIYGIKDASSGKPKPCEP</sequence>
<dbReference type="Proteomes" id="UP000000637">
    <property type="component" value="Plasmid pTC1"/>
</dbReference>
<gene>
    <name evidence="3" type="ordered locus">AAur_pTC10010</name>
</gene>
<proteinExistence type="predicted"/>
<dbReference type="PROSITE" id="PS51257">
    <property type="entry name" value="PROKAR_LIPOPROTEIN"/>
    <property type="match status" value="1"/>
</dbReference>
<evidence type="ECO:0000256" key="1">
    <source>
        <dbReference type="SAM" id="MobiDB-lite"/>
    </source>
</evidence>
<keyword evidence="2" id="KW-0732">Signal</keyword>
<dbReference type="KEGG" id="aau:AAur_pTC10010"/>
<keyword evidence="3" id="KW-0614">Plasmid</keyword>
<evidence type="ECO:0000313" key="4">
    <source>
        <dbReference type="Proteomes" id="UP000000637"/>
    </source>
</evidence>